<name>A0A399E335_9DEIN</name>
<organism evidence="6 7">
    <name type="scientific">Meiothermus taiwanensis</name>
    <dbReference type="NCBI Taxonomy" id="172827"/>
    <lineage>
        <taxon>Bacteria</taxon>
        <taxon>Thermotogati</taxon>
        <taxon>Deinococcota</taxon>
        <taxon>Deinococci</taxon>
        <taxon>Thermales</taxon>
        <taxon>Thermaceae</taxon>
        <taxon>Meiothermus</taxon>
    </lineage>
</organism>
<dbReference type="InterPro" id="IPR036805">
    <property type="entry name" value="Tscrpt_elong_fac_GreA/B_N_sf"/>
</dbReference>
<dbReference type="Pfam" id="PF03449">
    <property type="entry name" value="GreA_GreB_N"/>
    <property type="match status" value="1"/>
</dbReference>
<feature type="coiled-coil region" evidence="3">
    <location>
        <begin position="2"/>
        <end position="75"/>
    </location>
</feature>
<evidence type="ECO:0000259" key="4">
    <source>
        <dbReference type="Pfam" id="PF01272"/>
    </source>
</evidence>
<evidence type="ECO:0000256" key="3">
    <source>
        <dbReference type="SAM" id="Coils"/>
    </source>
</evidence>
<evidence type="ECO:0000256" key="2">
    <source>
        <dbReference type="ARBA" id="ARBA00023163"/>
    </source>
</evidence>
<proteinExistence type="predicted"/>
<dbReference type="GO" id="GO:0032784">
    <property type="term" value="P:regulation of DNA-templated transcription elongation"/>
    <property type="evidence" value="ECO:0007669"/>
    <property type="project" value="InterPro"/>
</dbReference>
<feature type="domain" description="Transcription elongation factor GreA/GreB N-terminal" evidence="5">
    <location>
        <begin position="6"/>
        <end position="74"/>
    </location>
</feature>
<dbReference type="AlphaFoldDB" id="A0A399E335"/>
<reference evidence="6 7" key="1">
    <citation type="submission" date="2018-08" db="EMBL/GenBank/DDBJ databases">
        <title>Meiothermus cateniformans JCM 15151 genome sequencing project.</title>
        <authorList>
            <person name="Da Costa M.S."/>
            <person name="Albuquerque L."/>
            <person name="Raposo P."/>
            <person name="Froufe H.J.C."/>
            <person name="Barroso C.S."/>
            <person name="Egas C."/>
        </authorList>
    </citation>
    <scope>NUCLEOTIDE SEQUENCE [LARGE SCALE GENOMIC DNA]</scope>
    <source>
        <strain evidence="6 7">JCM 15151</strain>
    </source>
</reference>
<accession>A0A399E335</accession>
<evidence type="ECO:0000259" key="5">
    <source>
        <dbReference type="Pfam" id="PF03449"/>
    </source>
</evidence>
<dbReference type="InterPro" id="IPR001437">
    <property type="entry name" value="Tscrpt_elong_fac_GreA/B_C"/>
</dbReference>
<keyword evidence="3" id="KW-0175">Coiled coil</keyword>
<evidence type="ECO:0000256" key="1">
    <source>
        <dbReference type="ARBA" id="ARBA00023015"/>
    </source>
</evidence>
<evidence type="ECO:0000313" key="7">
    <source>
        <dbReference type="Proteomes" id="UP000266089"/>
    </source>
</evidence>
<comment type="caution">
    <text evidence="6">The sequence shown here is derived from an EMBL/GenBank/DDBJ whole genome shotgun (WGS) entry which is preliminary data.</text>
</comment>
<dbReference type="Gene3D" id="3.10.50.30">
    <property type="entry name" value="Transcription elongation factor, GreA/GreB, C-terminal domain"/>
    <property type="match status" value="1"/>
</dbReference>
<dbReference type="OrthoDB" id="9808774at2"/>
<dbReference type="PANTHER" id="PTHR30437:SF4">
    <property type="entry name" value="TRANSCRIPTION ELONGATION FACTOR GREA"/>
    <property type="match status" value="1"/>
</dbReference>
<dbReference type="InterPro" id="IPR023459">
    <property type="entry name" value="Tscrpt_elong_fac_GreA/B_fam"/>
</dbReference>
<sequence>MAREVKLTKSGYERLVAELEQERARLQDATRILQELMESSDDYDDSGLEDAKREKARIEARIDSLTDTLSRAQIMEEEGTKVSQVTLGAIVTLRSKEGEIMEVQVVAPAEASVLERPMKISDESPMGRALLGQKVGARVLLETPKGKKEFKIESIQH</sequence>
<dbReference type="EMBL" id="QWKX01000032">
    <property type="protein sequence ID" value="RIH77040.1"/>
    <property type="molecule type" value="Genomic_DNA"/>
</dbReference>
<dbReference type="Proteomes" id="UP000266089">
    <property type="component" value="Unassembled WGS sequence"/>
</dbReference>
<dbReference type="Pfam" id="PF01272">
    <property type="entry name" value="GreA_GreB"/>
    <property type="match status" value="1"/>
</dbReference>
<dbReference type="InterPro" id="IPR022691">
    <property type="entry name" value="Tscrpt_elong_fac_GreA/B_N"/>
</dbReference>
<dbReference type="PIRSF" id="PIRSF006092">
    <property type="entry name" value="GreA_GreB"/>
    <property type="match status" value="1"/>
</dbReference>
<dbReference type="GO" id="GO:0070063">
    <property type="term" value="F:RNA polymerase binding"/>
    <property type="evidence" value="ECO:0007669"/>
    <property type="project" value="InterPro"/>
</dbReference>
<dbReference type="PANTHER" id="PTHR30437">
    <property type="entry name" value="TRANSCRIPTION ELONGATION FACTOR GREA"/>
    <property type="match status" value="1"/>
</dbReference>
<dbReference type="InterPro" id="IPR036953">
    <property type="entry name" value="GreA/GreB_C_sf"/>
</dbReference>
<gene>
    <name evidence="6" type="primary">gfh1</name>
    <name evidence="6" type="ORF">Mcate_01505</name>
</gene>
<evidence type="ECO:0000313" key="6">
    <source>
        <dbReference type="EMBL" id="RIH77040.1"/>
    </source>
</evidence>
<feature type="domain" description="Transcription elongation factor GreA/GreB C-terminal" evidence="4">
    <location>
        <begin position="83"/>
        <end position="156"/>
    </location>
</feature>
<protein>
    <submittedName>
        <fullName evidence="6">Transcription inhibitor protein Gfh1</fullName>
    </submittedName>
</protein>
<dbReference type="GO" id="GO:0003677">
    <property type="term" value="F:DNA binding"/>
    <property type="evidence" value="ECO:0007669"/>
    <property type="project" value="InterPro"/>
</dbReference>
<dbReference type="SUPFAM" id="SSF46557">
    <property type="entry name" value="GreA transcript cleavage protein, N-terminal domain"/>
    <property type="match status" value="1"/>
</dbReference>
<keyword evidence="2" id="KW-0804">Transcription</keyword>
<keyword evidence="1" id="KW-0805">Transcription regulation</keyword>
<dbReference type="RefSeq" id="WP_027886797.1">
    <property type="nucleotide sequence ID" value="NZ_JBHSXZ010000060.1"/>
</dbReference>
<dbReference type="SUPFAM" id="SSF54534">
    <property type="entry name" value="FKBP-like"/>
    <property type="match status" value="1"/>
</dbReference>
<dbReference type="GO" id="GO:0006354">
    <property type="term" value="P:DNA-templated transcription elongation"/>
    <property type="evidence" value="ECO:0007669"/>
    <property type="project" value="TreeGrafter"/>
</dbReference>
<dbReference type="Gene3D" id="1.10.287.180">
    <property type="entry name" value="Transcription elongation factor, GreA/GreB, N-terminal domain"/>
    <property type="match status" value="1"/>
</dbReference>